<gene>
    <name evidence="2" type="ORF">EAH_00043700</name>
</gene>
<dbReference type="VEuPathDB" id="ToxoDB:EAH_00043700"/>
<protein>
    <submittedName>
        <fullName evidence="2">Uncharacterized protein</fullName>
    </submittedName>
</protein>
<evidence type="ECO:0000256" key="1">
    <source>
        <dbReference type="SAM" id="MobiDB-lite"/>
    </source>
</evidence>
<accession>U6GH27</accession>
<feature type="compositionally biased region" description="Low complexity" evidence="1">
    <location>
        <begin position="39"/>
        <end position="60"/>
    </location>
</feature>
<keyword evidence="3" id="KW-1185">Reference proteome</keyword>
<sequence>MSESMDKEFLGDEDCLEAPPGVCTPRGDGSEAAAAVTLSRRNSSSSNSSKGSKSSSSRRGPLMHSPASDLLLTSQSTALHSLLASRESPLSLPAADDSSSSSSSGSSSSSSSCLYTQTVIPLQLLPHNHRIASPCILQHRVAGSLGAAGGAAASAQRAG</sequence>
<organism evidence="2 3">
    <name type="scientific">Eimeria acervulina</name>
    <name type="common">Coccidian parasite</name>
    <dbReference type="NCBI Taxonomy" id="5801"/>
    <lineage>
        <taxon>Eukaryota</taxon>
        <taxon>Sar</taxon>
        <taxon>Alveolata</taxon>
        <taxon>Apicomplexa</taxon>
        <taxon>Conoidasida</taxon>
        <taxon>Coccidia</taxon>
        <taxon>Eucoccidiorida</taxon>
        <taxon>Eimeriorina</taxon>
        <taxon>Eimeriidae</taxon>
        <taxon>Eimeria</taxon>
    </lineage>
</organism>
<dbReference type="AlphaFoldDB" id="U6GH27"/>
<feature type="region of interest" description="Disordered" evidence="1">
    <location>
        <begin position="89"/>
        <end position="111"/>
    </location>
</feature>
<dbReference type="OrthoDB" id="10670637at2759"/>
<reference evidence="2" key="2">
    <citation type="submission" date="2013-10" db="EMBL/GenBank/DDBJ databases">
        <authorList>
            <person name="Aslett M."/>
        </authorList>
    </citation>
    <scope>NUCLEOTIDE SEQUENCE</scope>
    <source>
        <strain evidence="2">Houghton</strain>
    </source>
</reference>
<proteinExistence type="predicted"/>
<dbReference type="GeneID" id="25272440"/>
<name>U6GH27_EIMAC</name>
<evidence type="ECO:0000313" key="3">
    <source>
        <dbReference type="Proteomes" id="UP000018050"/>
    </source>
</evidence>
<dbReference type="RefSeq" id="XP_013250420.1">
    <property type="nucleotide sequence ID" value="XM_013394966.1"/>
</dbReference>
<feature type="region of interest" description="Disordered" evidence="1">
    <location>
        <begin position="1"/>
        <end position="71"/>
    </location>
</feature>
<evidence type="ECO:0000313" key="2">
    <source>
        <dbReference type="EMBL" id="CDI79485.1"/>
    </source>
</evidence>
<dbReference type="Proteomes" id="UP000018050">
    <property type="component" value="Unassembled WGS sequence"/>
</dbReference>
<reference evidence="2" key="1">
    <citation type="submission" date="2013-10" db="EMBL/GenBank/DDBJ databases">
        <title>Genomic analysis of the causative agents of coccidiosis in chickens.</title>
        <authorList>
            <person name="Reid A.J."/>
            <person name="Blake D."/>
            <person name="Billington K."/>
            <person name="Browne H."/>
            <person name="Dunn M."/>
            <person name="Hung S."/>
            <person name="Kawahara F."/>
            <person name="Miranda-Saavedra D."/>
            <person name="Mourier T."/>
            <person name="Nagra H."/>
            <person name="Otto T.D."/>
            <person name="Rawlings N."/>
            <person name="Sanchez A."/>
            <person name="Sanders M."/>
            <person name="Subramaniam C."/>
            <person name="Tay Y."/>
            <person name="Dear P."/>
            <person name="Doerig C."/>
            <person name="Gruber A."/>
            <person name="Parkinson J."/>
            <person name="Shirley M."/>
            <person name="Wan K.L."/>
            <person name="Berriman M."/>
            <person name="Tomley F."/>
            <person name="Pain A."/>
        </authorList>
    </citation>
    <scope>NUCLEOTIDE SEQUENCE</scope>
    <source>
        <strain evidence="2">Houghton</strain>
    </source>
</reference>
<feature type="compositionally biased region" description="Basic and acidic residues" evidence="1">
    <location>
        <begin position="1"/>
        <end position="10"/>
    </location>
</feature>
<dbReference type="EMBL" id="HG671035">
    <property type="protein sequence ID" value="CDI79485.1"/>
    <property type="molecule type" value="Genomic_DNA"/>
</dbReference>